<sequence>MTSSTNQQTLRRLYRLCYAAGSVLTLCMVALLGWIAVCIALEKEPLASIAFLPDMPTYGIFILIAATAAVTIAVWQYGASFHQRYEESVRKEGPLNQRHEKE</sequence>
<comment type="caution">
    <text evidence="2">The sequence shown here is derived from an EMBL/GenBank/DDBJ whole genome shotgun (WGS) entry which is preliminary data.</text>
</comment>
<organism evidence="2 3">
    <name type="scientific">Megasphaera massiliensis</name>
    <dbReference type="NCBI Taxonomy" id="1232428"/>
    <lineage>
        <taxon>Bacteria</taxon>
        <taxon>Bacillati</taxon>
        <taxon>Bacillota</taxon>
        <taxon>Negativicutes</taxon>
        <taxon>Veillonellales</taxon>
        <taxon>Veillonellaceae</taxon>
        <taxon>Megasphaera</taxon>
    </lineage>
</organism>
<proteinExistence type="predicted"/>
<evidence type="ECO:0000313" key="2">
    <source>
        <dbReference type="EMBL" id="MCQ5343305.1"/>
    </source>
</evidence>
<keyword evidence="1" id="KW-0812">Transmembrane</keyword>
<keyword evidence="1" id="KW-0472">Membrane</keyword>
<dbReference type="Proteomes" id="UP001206692">
    <property type="component" value="Unassembled WGS sequence"/>
</dbReference>
<feature type="transmembrane region" description="Helical" evidence="1">
    <location>
        <begin position="16"/>
        <end position="37"/>
    </location>
</feature>
<dbReference type="RefSeq" id="WP_062411875.1">
    <property type="nucleotide sequence ID" value="NZ_JAJCIO010000021.1"/>
</dbReference>
<keyword evidence="3" id="KW-1185">Reference proteome</keyword>
<evidence type="ECO:0000256" key="1">
    <source>
        <dbReference type="SAM" id="Phobius"/>
    </source>
</evidence>
<dbReference type="EMBL" id="JANGEW010000019">
    <property type="protein sequence ID" value="MCQ5343305.1"/>
    <property type="molecule type" value="Genomic_DNA"/>
</dbReference>
<accession>A0ABT1STU9</accession>
<gene>
    <name evidence="2" type="ORF">NE675_09780</name>
</gene>
<reference evidence="2 3" key="1">
    <citation type="submission" date="2022-06" db="EMBL/GenBank/DDBJ databases">
        <title>Isolation of gut microbiota from human fecal samples.</title>
        <authorList>
            <person name="Pamer E.G."/>
            <person name="Barat B."/>
            <person name="Waligurski E."/>
            <person name="Medina S."/>
            <person name="Paddock L."/>
            <person name="Mostad J."/>
        </authorList>
    </citation>
    <scope>NUCLEOTIDE SEQUENCE [LARGE SCALE GENOMIC DNA]</scope>
    <source>
        <strain evidence="2 3">DFI.1.1</strain>
    </source>
</reference>
<keyword evidence="1" id="KW-1133">Transmembrane helix</keyword>
<name>A0ABT1STU9_9FIRM</name>
<feature type="transmembrane region" description="Helical" evidence="1">
    <location>
        <begin position="57"/>
        <end position="75"/>
    </location>
</feature>
<evidence type="ECO:0000313" key="3">
    <source>
        <dbReference type="Proteomes" id="UP001206692"/>
    </source>
</evidence>
<evidence type="ECO:0008006" key="4">
    <source>
        <dbReference type="Google" id="ProtNLM"/>
    </source>
</evidence>
<protein>
    <recommendedName>
        <fullName evidence="4">DUF485 domain-containing protein</fullName>
    </recommendedName>
</protein>